<dbReference type="OrthoDB" id="1110630at2"/>
<sequence length="874" mass="100009">MATKKAKFAHLFASNYPVPAKMKMFNRYLLPFKAVYKNCCTFLLFALATSQGSAQGLQFNSNDSLMSKRTSYVVFADNVPTFHNHLTISFDLSLWDNDHLGYVFNITDTRNNSYSLTYIYNHNGSPALNFNIDSKSNKIEIPLNLAQLKKRKWMPVKVDIGLADNTVTFLMNGKLYRAKDFGFEDKITPQITFGKNPHYSDVPKMAIKNLIISDADDRYFFPLAEWKGNAVHNDEGETFGYVDHPAWLINESYSWTPKFSKSFFEVAGLNFDAAKQQLFVFKRDSLLTYNLPDERIEVKPFQNRLPMALLLGKSVINTRLNKCYVYEVQPPDTSHGIAALDLATLRWEEIGKGFIKDQHHHHNAFFDKDQQNIYLFGGYGSFSYHKDFFRYKEEADKWETVAFKGDAISPRFFSGSSQADERNELYIFGGYGNQSGNQIVGGTHYYDLYWVSLTTRTIKKCWEIKPDEEPYVSANNLILSKDKKYFYALCYPHEKPKTSLRLYKFSIKDGSYEIVSGAIPVTSERIESDFNLFYDARQEQFICTAQEFTSPTKSSVRVFTLVAPPVSQAAYLASHQPATPGFSQYIKYLVIVLLIAAAAVWYLVRKRRLKALENGDENELPEDIYNTKKAAEKKPNAVYTLGDFAVFDKTGRDISYMFSPKIKQLFILVLLNSRGGHGVVSKKISATLWPDKEVTKTKNIRGVTINHLRNIIADIDGIELSFVNDTYCFVLQEGFFCDYFAVADAITQLKQHQLTPDELLATQLDLFSRGALLPDIQEPWLDETKVGFEEALLQIIVPEIRRIYDSGERKKALDLCRVVMAIDPFNDTALKFKLKALRRIKGVDVARRAYDEFVADYARSLGGEYPIHFDKICK</sequence>
<dbReference type="PANTHER" id="PTHR35807">
    <property type="entry name" value="TRANSCRIPTIONAL REGULATOR REDD-RELATED"/>
    <property type="match status" value="1"/>
</dbReference>
<dbReference type="GO" id="GO:0006355">
    <property type="term" value="P:regulation of DNA-templated transcription"/>
    <property type="evidence" value="ECO:0007669"/>
    <property type="project" value="TreeGrafter"/>
</dbReference>
<dbReference type="InterPro" id="IPR015915">
    <property type="entry name" value="Kelch-typ_b-propeller"/>
</dbReference>
<reference evidence="2 3" key="1">
    <citation type="submission" date="2019-01" db="EMBL/GenBank/DDBJ databases">
        <title>Mucilaginibacter antarcticum sp. nov., isolated from antarctic soil.</title>
        <authorList>
            <person name="Yan Y.-Q."/>
            <person name="Du Z.-J."/>
        </authorList>
    </citation>
    <scope>NUCLEOTIDE SEQUENCE [LARGE SCALE GENOMIC DNA]</scope>
    <source>
        <strain evidence="2 3">F01003</strain>
    </source>
</reference>
<organism evidence="2 3">
    <name type="scientific">Mucilaginibacter gilvus</name>
    <dbReference type="NCBI Taxonomy" id="2305909"/>
    <lineage>
        <taxon>Bacteria</taxon>
        <taxon>Pseudomonadati</taxon>
        <taxon>Bacteroidota</taxon>
        <taxon>Sphingobacteriia</taxon>
        <taxon>Sphingobacteriales</taxon>
        <taxon>Sphingobacteriaceae</taxon>
        <taxon>Mucilaginibacter</taxon>
    </lineage>
</organism>
<dbReference type="EMBL" id="SBIW01000004">
    <property type="protein sequence ID" value="RWY52490.1"/>
    <property type="molecule type" value="Genomic_DNA"/>
</dbReference>
<keyword evidence="1" id="KW-0812">Transmembrane</keyword>
<dbReference type="Gene3D" id="1.25.40.10">
    <property type="entry name" value="Tetratricopeptide repeat domain"/>
    <property type="match status" value="1"/>
</dbReference>
<evidence type="ECO:0000313" key="2">
    <source>
        <dbReference type="EMBL" id="RWY52490.1"/>
    </source>
</evidence>
<accession>A0A3S4YCZ7</accession>
<dbReference type="RefSeq" id="WP_128534076.1">
    <property type="nucleotide sequence ID" value="NZ_SBIW01000004.1"/>
</dbReference>
<feature type="transmembrane region" description="Helical" evidence="1">
    <location>
        <begin position="585"/>
        <end position="604"/>
    </location>
</feature>
<gene>
    <name evidence="2" type="ORF">EPL05_11340</name>
</gene>
<dbReference type="SUPFAM" id="SSF117281">
    <property type="entry name" value="Kelch motif"/>
    <property type="match status" value="1"/>
</dbReference>
<dbReference type="Pfam" id="PF24681">
    <property type="entry name" value="Kelch_KLHDC2_KLHL20_DRC7"/>
    <property type="match status" value="1"/>
</dbReference>
<dbReference type="PANTHER" id="PTHR35807:SF1">
    <property type="entry name" value="TRANSCRIPTIONAL REGULATOR REDD"/>
    <property type="match status" value="1"/>
</dbReference>
<evidence type="ECO:0000256" key="1">
    <source>
        <dbReference type="SAM" id="Phobius"/>
    </source>
</evidence>
<keyword evidence="3" id="KW-1185">Reference proteome</keyword>
<dbReference type="InterPro" id="IPR011990">
    <property type="entry name" value="TPR-like_helical_dom_sf"/>
</dbReference>
<proteinExistence type="predicted"/>
<dbReference type="GO" id="GO:0003677">
    <property type="term" value="F:DNA binding"/>
    <property type="evidence" value="ECO:0007669"/>
    <property type="project" value="TreeGrafter"/>
</dbReference>
<evidence type="ECO:0008006" key="4">
    <source>
        <dbReference type="Google" id="ProtNLM"/>
    </source>
</evidence>
<keyword evidence="1" id="KW-1133">Transmembrane helix</keyword>
<comment type="caution">
    <text evidence="2">The sequence shown here is derived from an EMBL/GenBank/DDBJ whole genome shotgun (WGS) entry which is preliminary data.</text>
</comment>
<dbReference type="InterPro" id="IPR051677">
    <property type="entry name" value="AfsR-DnrI-RedD_regulator"/>
</dbReference>
<dbReference type="Proteomes" id="UP000286701">
    <property type="component" value="Unassembled WGS sequence"/>
</dbReference>
<evidence type="ECO:0000313" key="3">
    <source>
        <dbReference type="Proteomes" id="UP000286701"/>
    </source>
</evidence>
<keyword evidence="1" id="KW-0472">Membrane</keyword>
<name>A0A3S4YCZ7_9SPHI</name>
<dbReference type="Gene3D" id="2.120.10.80">
    <property type="entry name" value="Kelch-type beta propeller"/>
    <property type="match status" value="1"/>
</dbReference>
<protein>
    <recommendedName>
        <fullName evidence="4">DNA-binding transcriptional activator</fullName>
    </recommendedName>
</protein>
<dbReference type="AlphaFoldDB" id="A0A3S4YCZ7"/>